<dbReference type="InterPro" id="IPR001048">
    <property type="entry name" value="Asp/Glu/Uridylate_kinase"/>
</dbReference>
<feature type="domain" description="Aspartate/glutamate/uridylate kinase" evidence="10">
    <location>
        <begin position="47"/>
        <end position="290"/>
    </location>
</feature>
<feature type="site" description="Transition state stabilizer" evidence="9">
    <location>
        <position position="52"/>
    </location>
</feature>
<evidence type="ECO:0000313" key="12">
    <source>
        <dbReference type="Proteomes" id="UP001062263"/>
    </source>
</evidence>
<dbReference type="Pfam" id="PF00696">
    <property type="entry name" value="AA_kinase"/>
    <property type="match status" value="1"/>
</dbReference>
<keyword evidence="5 9" id="KW-0547">Nucleotide-binding</keyword>
<name>A0ABN6QM92_9BACT</name>
<dbReference type="PANTHER" id="PTHR23342:SF0">
    <property type="entry name" value="N-ACETYLGLUTAMATE SYNTHASE, MITOCHONDRIAL"/>
    <property type="match status" value="1"/>
</dbReference>
<evidence type="ECO:0000256" key="8">
    <source>
        <dbReference type="ARBA" id="ARBA00048141"/>
    </source>
</evidence>
<keyword evidence="2 9" id="KW-0055">Arginine biosynthesis</keyword>
<dbReference type="InterPro" id="IPR037528">
    <property type="entry name" value="ArgB"/>
</dbReference>
<dbReference type="GO" id="GO:0016301">
    <property type="term" value="F:kinase activity"/>
    <property type="evidence" value="ECO:0007669"/>
    <property type="project" value="UniProtKB-KW"/>
</dbReference>
<comment type="pathway">
    <text evidence="1 9">Amino-acid biosynthesis; L-arginine biosynthesis; N(2)-acetyl-L-ornithine from L-glutamate: step 2/4.</text>
</comment>
<dbReference type="InterPro" id="IPR036393">
    <property type="entry name" value="AceGlu_kinase-like_sf"/>
</dbReference>
<feature type="binding site" evidence="9">
    <location>
        <position position="109"/>
    </location>
    <ligand>
        <name>substrate</name>
    </ligand>
</feature>
<comment type="catalytic activity">
    <reaction evidence="8 9">
        <text>N-acetyl-L-glutamate + ATP = N-acetyl-L-glutamyl 5-phosphate + ADP</text>
        <dbReference type="Rhea" id="RHEA:14629"/>
        <dbReference type="ChEBI" id="CHEBI:30616"/>
        <dbReference type="ChEBI" id="CHEBI:44337"/>
        <dbReference type="ChEBI" id="CHEBI:57936"/>
        <dbReference type="ChEBI" id="CHEBI:456216"/>
        <dbReference type="EC" id="2.7.2.8"/>
    </reaction>
</comment>
<evidence type="ECO:0000256" key="1">
    <source>
        <dbReference type="ARBA" id="ARBA00004828"/>
    </source>
</evidence>
<keyword evidence="12" id="KW-1185">Reference proteome</keyword>
<dbReference type="NCBIfam" id="TIGR00761">
    <property type="entry name" value="argB"/>
    <property type="match status" value="1"/>
</dbReference>
<keyword evidence="6 9" id="KW-0418">Kinase</keyword>
<dbReference type="EC" id="2.7.2.8" evidence="9"/>
<organism evidence="11 12">
    <name type="scientific">Akkermansia biwaensis</name>
    <dbReference type="NCBI Taxonomy" id="2946555"/>
    <lineage>
        <taxon>Bacteria</taxon>
        <taxon>Pseudomonadati</taxon>
        <taxon>Verrucomicrobiota</taxon>
        <taxon>Verrucomicrobiia</taxon>
        <taxon>Verrucomicrobiales</taxon>
        <taxon>Akkermansiaceae</taxon>
        <taxon>Akkermansia</taxon>
    </lineage>
</organism>
<dbReference type="InterPro" id="IPR004662">
    <property type="entry name" value="AcgluKinase_fam"/>
</dbReference>
<evidence type="ECO:0000256" key="5">
    <source>
        <dbReference type="ARBA" id="ARBA00022741"/>
    </source>
</evidence>
<dbReference type="SUPFAM" id="SSF53633">
    <property type="entry name" value="Carbamate kinase-like"/>
    <property type="match status" value="1"/>
</dbReference>
<dbReference type="Gene3D" id="3.40.1160.10">
    <property type="entry name" value="Acetylglutamate kinase-like"/>
    <property type="match status" value="1"/>
</dbReference>
<reference evidence="11" key="1">
    <citation type="submission" date="2022-06" db="EMBL/GenBank/DDBJ databases">
        <title>Akkermansia biwalacus sp. nov., an anaerobic mucin-degrading bacterium isolated from human intestine.</title>
        <authorList>
            <person name="Kobayashi Y."/>
            <person name="Inoue S."/>
            <person name="Kawahara T."/>
            <person name="Kohda N."/>
        </authorList>
    </citation>
    <scope>NUCLEOTIDE SEQUENCE</scope>
    <source>
        <strain evidence="11">WON2089</strain>
    </source>
</reference>
<sequence length="316" mass="34319">MNRPLPPFRINHLYRCITDMDSKITRLIEQASVIVGALPYLQAYRDKTFLIKFGGSAMDDPRLVKKLMRDIVLLEALGFNPVIVHGGGKAISKAMMEAGLEAHFINGLRVTTPEAISIVERTLSGTINPGLVQMFRDFGGKGVGIPGTEIFVGERIQEKDEQGNPVDIGEVGNVIGCLTERVTEALELQITPIVSPLAKELGTHKPLNVNADLAAAALARELKPVKLIYISDVPGIMKDPSDPSTLIKSVTRTEALELIENGTVSGGMIPKIHSAIDALNAGVRKVHFIDGRLPHTLLLEIFTPDGIGTEVIREQR</sequence>
<dbReference type="PANTHER" id="PTHR23342">
    <property type="entry name" value="N-ACETYLGLUTAMATE SYNTHASE"/>
    <property type="match status" value="1"/>
</dbReference>
<keyword evidence="3 9" id="KW-0028">Amino-acid biosynthesis</keyword>
<evidence type="ECO:0000259" key="10">
    <source>
        <dbReference type="Pfam" id="PF00696"/>
    </source>
</evidence>
<keyword evidence="9" id="KW-0963">Cytoplasm</keyword>
<evidence type="ECO:0000256" key="2">
    <source>
        <dbReference type="ARBA" id="ARBA00022571"/>
    </source>
</evidence>
<proteinExistence type="inferred from homology"/>
<evidence type="ECO:0000256" key="3">
    <source>
        <dbReference type="ARBA" id="ARBA00022605"/>
    </source>
</evidence>
<evidence type="ECO:0000313" key="11">
    <source>
        <dbReference type="EMBL" id="BDL44041.1"/>
    </source>
</evidence>
<evidence type="ECO:0000256" key="9">
    <source>
        <dbReference type="HAMAP-Rule" id="MF_00082"/>
    </source>
</evidence>
<feature type="binding site" evidence="9">
    <location>
        <position position="208"/>
    </location>
    <ligand>
        <name>substrate</name>
    </ligand>
</feature>
<keyword evidence="4 9" id="KW-0808">Transferase</keyword>
<evidence type="ECO:0000256" key="7">
    <source>
        <dbReference type="ARBA" id="ARBA00022840"/>
    </source>
</evidence>
<keyword evidence="7 9" id="KW-0067">ATP-binding</keyword>
<comment type="similarity">
    <text evidence="9">Belongs to the acetylglutamate kinase family. ArgB subfamily.</text>
</comment>
<gene>
    <name evidence="9" type="primary">argB</name>
    <name evidence="11" type="ORF">Abiwalacus_16150</name>
</gene>
<dbReference type="HAMAP" id="MF_00082">
    <property type="entry name" value="ArgB"/>
    <property type="match status" value="1"/>
</dbReference>
<dbReference type="PIRSF" id="PIRSF000728">
    <property type="entry name" value="NAGK"/>
    <property type="match status" value="1"/>
</dbReference>
<comment type="subcellular location">
    <subcellularLocation>
        <location evidence="9">Cytoplasm</location>
    </subcellularLocation>
</comment>
<feature type="binding site" evidence="9">
    <location>
        <begin position="87"/>
        <end position="88"/>
    </location>
    <ligand>
        <name>substrate</name>
    </ligand>
</feature>
<evidence type="ECO:0000256" key="6">
    <source>
        <dbReference type="ARBA" id="ARBA00022777"/>
    </source>
</evidence>
<dbReference type="Proteomes" id="UP001062263">
    <property type="component" value="Chromosome"/>
</dbReference>
<comment type="function">
    <text evidence="9">Catalyzes the ATP-dependent phosphorylation of N-acetyl-L-glutamate.</text>
</comment>
<accession>A0ABN6QM92</accession>
<dbReference type="EMBL" id="AP025943">
    <property type="protein sequence ID" value="BDL44041.1"/>
    <property type="molecule type" value="Genomic_DNA"/>
</dbReference>
<evidence type="ECO:0000256" key="4">
    <source>
        <dbReference type="ARBA" id="ARBA00022679"/>
    </source>
</evidence>
<feature type="site" description="Transition state stabilizer" evidence="9">
    <location>
        <position position="271"/>
    </location>
</feature>
<protein>
    <recommendedName>
        <fullName evidence="9">Acetylglutamate kinase</fullName>
        <ecNumber evidence="9">2.7.2.8</ecNumber>
    </recommendedName>
    <alternativeName>
        <fullName evidence="9">N-acetyl-L-glutamate 5-phosphotransferase</fullName>
    </alternativeName>
    <alternativeName>
        <fullName evidence="9">NAG kinase</fullName>
        <shortName evidence="9">NAGK</shortName>
    </alternativeName>
</protein>